<dbReference type="InterPro" id="IPR038595">
    <property type="entry name" value="LOR_sf"/>
</dbReference>
<organism evidence="2 3">
    <name type="scientific">Papaver somniferum</name>
    <name type="common">Opium poppy</name>
    <dbReference type="NCBI Taxonomy" id="3469"/>
    <lineage>
        <taxon>Eukaryota</taxon>
        <taxon>Viridiplantae</taxon>
        <taxon>Streptophyta</taxon>
        <taxon>Embryophyta</taxon>
        <taxon>Tracheophyta</taxon>
        <taxon>Spermatophyta</taxon>
        <taxon>Magnoliopsida</taxon>
        <taxon>Ranunculales</taxon>
        <taxon>Papaveraceae</taxon>
        <taxon>Papaveroideae</taxon>
        <taxon>Papaver</taxon>
    </lineage>
</organism>
<evidence type="ECO:0000313" key="3">
    <source>
        <dbReference type="Proteomes" id="UP000316621"/>
    </source>
</evidence>
<evidence type="ECO:0008006" key="4">
    <source>
        <dbReference type="Google" id="ProtNLM"/>
    </source>
</evidence>
<dbReference type="SUPFAM" id="SSF54518">
    <property type="entry name" value="Tubby C-terminal domain-like"/>
    <property type="match status" value="1"/>
</dbReference>
<dbReference type="OrthoDB" id="748129at2759"/>
<accession>A0A4Y7L0Q1</accession>
<evidence type="ECO:0000256" key="1">
    <source>
        <dbReference type="ARBA" id="ARBA00005437"/>
    </source>
</evidence>
<dbReference type="PANTHER" id="PTHR31087:SF22">
    <property type="entry name" value="PROTEIN LURP-ONE-RELATED 8"/>
    <property type="match status" value="1"/>
</dbReference>
<gene>
    <name evidence="2" type="ORF">C5167_002377</name>
</gene>
<dbReference type="Gene3D" id="2.40.160.200">
    <property type="entry name" value="LURP1-related"/>
    <property type="match status" value="1"/>
</dbReference>
<evidence type="ECO:0000313" key="2">
    <source>
        <dbReference type="EMBL" id="RZC78008.1"/>
    </source>
</evidence>
<dbReference type="Gramene" id="RZC78008">
    <property type="protein sequence ID" value="RZC78008"/>
    <property type="gene ID" value="C5167_002377"/>
</dbReference>
<sequence length="219" mass="25117">MFHRFLIQRSKTMTKVYPNATTEIPRIPKQISDREVEVLTVWKKSLLFNCNGFTVFDTKGNLVFRVDNYRAGNKTEIFLMDASGKTLLTIRRKKLSLTDNWMVFDGETSINPRFLVKKPVNFLTTKNLARVISCQGNNKELMYEITGSYAQRSVAVYDNKKRLVAEIQRKEAKAGVTFGGDVFKLMVQPEIDQAVTMALVILMEQMFGLKRSNSLDSLR</sequence>
<dbReference type="OMA" id="MMTKVHP"/>
<name>A0A4Y7L0Q1_PAPSO</name>
<comment type="similarity">
    <text evidence="1">Belongs to the LOR family.</text>
</comment>
<dbReference type="EMBL" id="CM010723">
    <property type="protein sequence ID" value="RZC78008.1"/>
    <property type="molecule type" value="Genomic_DNA"/>
</dbReference>
<dbReference type="InterPro" id="IPR007612">
    <property type="entry name" value="LOR"/>
</dbReference>
<dbReference type="Proteomes" id="UP000316621">
    <property type="component" value="Chromosome 9"/>
</dbReference>
<dbReference type="AlphaFoldDB" id="A0A4Y7L0Q1"/>
<dbReference type="InterPro" id="IPR025659">
    <property type="entry name" value="Tubby-like_C"/>
</dbReference>
<dbReference type="PANTHER" id="PTHR31087">
    <property type="match status" value="1"/>
</dbReference>
<reference evidence="2 3" key="1">
    <citation type="journal article" date="2018" name="Science">
        <title>The opium poppy genome and morphinan production.</title>
        <authorList>
            <person name="Guo L."/>
            <person name="Winzer T."/>
            <person name="Yang X."/>
            <person name="Li Y."/>
            <person name="Ning Z."/>
            <person name="He Z."/>
            <person name="Teodor R."/>
            <person name="Lu Y."/>
            <person name="Bowser T.A."/>
            <person name="Graham I.A."/>
            <person name="Ye K."/>
        </authorList>
    </citation>
    <scope>NUCLEOTIDE SEQUENCE [LARGE SCALE GENOMIC DNA]</scope>
    <source>
        <strain evidence="3">cv. HN1</strain>
        <tissue evidence="2">Leaves</tissue>
    </source>
</reference>
<keyword evidence="3" id="KW-1185">Reference proteome</keyword>
<protein>
    <recommendedName>
        <fullName evidence="4">Tubby C-terminal domain-containing protein</fullName>
    </recommendedName>
</protein>
<dbReference type="Pfam" id="PF04525">
    <property type="entry name" value="LOR"/>
    <property type="match status" value="1"/>
</dbReference>
<proteinExistence type="inferred from homology"/>